<dbReference type="Proteomes" id="UP000798662">
    <property type="component" value="Chromosome 1"/>
</dbReference>
<protein>
    <submittedName>
        <fullName evidence="1">Uncharacterized protein</fullName>
    </submittedName>
</protein>
<gene>
    <name evidence="1" type="ORF">I4F81_003209</name>
</gene>
<organism evidence="1 2">
    <name type="scientific">Pyropia yezoensis</name>
    <name type="common">Susabi-nori</name>
    <name type="synonym">Porphyra yezoensis</name>
    <dbReference type="NCBI Taxonomy" id="2788"/>
    <lineage>
        <taxon>Eukaryota</taxon>
        <taxon>Rhodophyta</taxon>
        <taxon>Bangiophyceae</taxon>
        <taxon>Bangiales</taxon>
        <taxon>Bangiaceae</taxon>
        <taxon>Pyropia</taxon>
    </lineage>
</organism>
<evidence type="ECO:0000313" key="1">
    <source>
        <dbReference type="EMBL" id="KAK1860621.1"/>
    </source>
</evidence>
<sequence>MAFVSAVPVGAARVTVYDAQKSSFVSTSPAPAAAAATTPAGPTMLLSARVRKVSGGFSTKGGSYAQIASKSDKYLAQTITQQYKKTAAAGGVYNVQCTEGSVAGMADYKRVAAKTRAFRDLQKTASQKYGDLYAMRAASIQVAHGCHTEEKMLVNNPQAAASYVVGKRESLRQCVRYASPESVEENYIASKVQDQMLKAAAPYGVFTRCTDGTVKGQAEEMRVAALNAAFRTQQVSTNTLTQTKYNQAAFGRTQANGCNYEECLCTEYPAAAASFQYYQN</sequence>
<name>A0ACC3BSD0_PYRYE</name>
<comment type="caution">
    <text evidence="1">The sequence shown here is derived from an EMBL/GenBank/DDBJ whole genome shotgun (WGS) entry which is preliminary data.</text>
</comment>
<evidence type="ECO:0000313" key="2">
    <source>
        <dbReference type="Proteomes" id="UP000798662"/>
    </source>
</evidence>
<reference evidence="1" key="1">
    <citation type="submission" date="2019-11" db="EMBL/GenBank/DDBJ databases">
        <title>Nori genome reveals adaptations in red seaweeds to the harsh intertidal environment.</title>
        <authorList>
            <person name="Wang D."/>
            <person name="Mao Y."/>
        </authorList>
    </citation>
    <scope>NUCLEOTIDE SEQUENCE</scope>
    <source>
        <tissue evidence="1">Gametophyte</tissue>
    </source>
</reference>
<accession>A0ACC3BSD0</accession>
<keyword evidence="2" id="KW-1185">Reference proteome</keyword>
<dbReference type="EMBL" id="CM020618">
    <property type="protein sequence ID" value="KAK1860621.1"/>
    <property type="molecule type" value="Genomic_DNA"/>
</dbReference>
<proteinExistence type="predicted"/>